<name>A0A448YSK7_BRENA</name>
<dbReference type="GO" id="GO:0003735">
    <property type="term" value="F:structural constituent of ribosome"/>
    <property type="evidence" value="ECO:0007669"/>
    <property type="project" value="TreeGrafter"/>
</dbReference>
<protein>
    <submittedName>
        <fullName evidence="3">DEKNAAC105204</fullName>
    </submittedName>
</protein>
<proteinExistence type="inferred from homology"/>
<dbReference type="InterPro" id="IPR016082">
    <property type="entry name" value="Ribosomal_uL30_ferredoxin-like"/>
</dbReference>
<accession>A0A448YSK7</accession>
<dbReference type="InParanoid" id="A0A448YSK7"/>
<dbReference type="InterPro" id="IPR036919">
    <property type="entry name" value="Ribo_uL30_ferredoxin-like_sf"/>
</dbReference>
<sequence>MADKVEMNTNPEVILRKRKNADSVRIRKTEAAKRRALDRKKNGQAKRNGKFLRAETLIARHRASEREEYRVKRVSEYDHLTLKEGENNDGESKLVFVVRVKGPYGARIPPQAFKVLRILRLEKLNMGTFVKYNDTVRPLLRLINPYIVIGTPSLATVRNLIQKRATVKVSGGEEEEEEEASVPLNDNNLIESKLGDQGIICTEDIIHEIATLGDNFKTCIKFMEPFRLNPPVGGWGPLNKLKRLELREERESHKVNNSARAVLEEVDIDKFIEQQV</sequence>
<comment type="similarity">
    <text evidence="1">Belongs to the universal ribosomal protein uL30 family.</text>
</comment>
<dbReference type="STRING" id="13370.A0A448YSK7"/>
<keyword evidence="4" id="KW-1185">Reference proteome</keyword>
<dbReference type="Gene3D" id="3.30.1390.20">
    <property type="entry name" value="Ribosomal protein L30, ferredoxin-like fold domain"/>
    <property type="match status" value="1"/>
</dbReference>
<evidence type="ECO:0000256" key="1">
    <source>
        <dbReference type="ARBA" id="ARBA00007594"/>
    </source>
</evidence>
<dbReference type="InterPro" id="IPR035808">
    <property type="entry name" value="Ribosomal_uL30_euk_arc"/>
</dbReference>
<evidence type="ECO:0000313" key="4">
    <source>
        <dbReference type="Proteomes" id="UP000290900"/>
    </source>
</evidence>
<dbReference type="Proteomes" id="UP000290900">
    <property type="component" value="Unassembled WGS sequence"/>
</dbReference>
<dbReference type="PANTHER" id="PTHR11524:SF26">
    <property type="entry name" value="RIBOSOME BIOGENESIS PROTEIN RLP7"/>
    <property type="match status" value="1"/>
</dbReference>
<dbReference type="GO" id="GO:0003723">
    <property type="term" value="F:RNA binding"/>
    <property type="evidence" value="ECO:0007669"/>
    <property type="project" value="TreeGrafter"/>
</dbReference>
<gene>
    <name evidence="3" type="ORF">BRENAR_LOCUS4631</name>
</gene>
<dbReference type="Gene3D" id="1.10.15.30">
    <property type="match status" value="1"/>
</dbReference>
<dbReference type="OrthoDB" id="28644at2759"/>
<reference evidence="3 4" key="1">
    <citation type="submission" date="2018-12" db="EMBL/GenBank/DDBJ databases">
        <authorList>
            <person name="Tiukova I."/>
            <person name="Dainat J."/>
        </authorList>
    </citation>
    <scope>NUCLEOTIDE SEQUENCE [LARGE SCALE GENOMIC DNA]</scope>
</reference>
<dbReference type="PANTHER" id="PTHR11524">
    <property type="entry name" value="60S RIBOSOMAL PROTEIN L7"/>
    <property type="match status" value="1"/>
</dbReference>
<organism evidence="3 4">
    <name type="scientific">Brettanomyces naardenensis</name>
    <name type="common">Yeast</name>
    <dbReference type="NCBI Taxonomy" id="13370"/>
    <lineage>
        <taxon>Eukaryota</taxon>
        <taxon>Fungi</taxon>
        <taxon>Dikarya</taxon>
        <taxon>Ascomycota</taxon>
        <taxon>Saccharomycotina</taxon>
        <taxon>Pichiomycetes</taxon>
        <taxon>Pichiales</taxon>
        <taxon>Pichiaceae</taxon>
        <taxon>Brettanomyces</taxon>
    </lineage>
</organism>
<dbReference type="GO" id="GO:0022625">
    <property type="term" value="C:cytosolic large ribosomal subunit"/>
    <property type="evidence" value="ECO:0007669"/>
    <property type="project" value="TreeGrafter"/>
</dbReference>
<dbReference type="GO" id="GO:0000463">
    <property type="term" value="P:maturation of LSU-rRNA from tricistronic rRNA transcript (SSU-rRNA, 5.8S rRNA, LSU-rRNA)"/>
    <property type="evidence" value="ECO:0007669"/>
    <property type="project" value="TreeGrafter"/>
</dbReference>
<evidence type="ECO:0000259" key="2">
    <source>
        <dbReference type="Pfam" id="PF00327"/>
    </source>
</evidence>
<dbReference type="EMBL" id="CAACVR010000067">
    <property type="protein sequence ID" value="VEU23902.1"/>
    <property type="molecule type" value="Genomic_DNA"/>
</dbReference>
<dbReference type="SUPFAM" id="SSF55129">
    <property type="entry name" value="Ribosomal protein L30p/L7e"/>
    <property type="match status" value="1"/>
</dbReference>
<dbReference type="AlphaFoldDB" id="A0A448YSK7"/>
<evidence type="ECO:0000313" key="3">
    <source>
        <dbReference type="EMBL" id="VEU23902.1"/>
    </source>
</evidence>
<dbReference type="Pfam" id="PF00327">
    <property type="entry name" value="Ribosomal_L30"/>
    <property type="match status" value="1"/>
</dbReference>
<dbReference type="FunCoup" id="A0A448YSK7">
    <property type="interactions" value="405"/>
</dbReference>
<feature type="domain" description="Large ribosomal subunit protein uL30-like ferredoxin-like fold" evidence="2">
    <location>
        <begin position="95"/>
        <end position="147"/>
    </location>
</feature>
<dbReference type="CDD" id="cd01657">
    <property type="entry name" value="Ribosomal_L7_archeal_euk"/>
    <property type="match status" value="1"/>
</dbReference>
<dbReference type="InterPro" id="IPR039699">
    <property type="entry name" value="Ribosomal_uL30"/>
</dbReference>